<feature type="compositionally biased region" description="Polar residues" evidence="2">
    <location>
        <begin position="39"/>
        <end position="59"/>
    </location>
</feature>
<keyword evidence="1" id="KW-0479">Metal-binding</keyword>
<evidence type="ECO:0000256" key="1">
    <source>
        <dbReference type="PROSITE-ProRule" id="PRU00047"/>
    </source>
</evidence>
<reference evidence="4 5" key="1">
    <citation type="submission" date="2024-11" db="EMBL/GenBank/DDBJ databases">
        <title>Chromosome-level genome assembly of the freshwater bivalve Anodonta woodiana.</title>
        <authorList>
            <person name="Chen X."/>
        </authorList>
    </citation>
    <scope>NUCLEOTIDE SEQUENCE [LARGE SCALE GENOMIC DNA]</scope>
    <source>
        <strain evidence="4">MN2024</strain>
        <tissue evidence="4">Gills</tissue>
    </source>
</reference>
<dbReference type="InterPro" id="IPR001878">
    <property type="entry name" value="Znf_CCHC"/>
</dbReference>
<dbReference type="GO" id="GO:0008270">
    <property type="term" value="F:zinc ion binding"/>
    <property type="evidence" value="ECO:0007669"/>
    <property type="project" value="UniProtKB-KW"/>
</dbReference>
<dbReference type="Pfam" id="PF00098">
    <property type="entry name" value="zf-CCHC"/>
    <property type="match status" value="1"/>
</dbReference>
<feature type="domain" description="CCHC-type" evidence="3">
    <location>
        <begin position="107"/>
        <end position="121"/>
    </location>
</feature>
<feature type="compositionally biased region" description="Acidic residues" evidence="2">
    <location>
        <begin position="14"/>
        <end position="24"/>
    </location>
</feature>
<dbReference type="Proteomes" id="UP001634394">
    <property type="component" value="Unassembled WGS sequence"/>
</dbReference>
<dbReference type="AlphaFoldDB" id="A0ABD3WNP2"/>
<evidence type="ECO:0000313" key="4">
    <source>
        <dbReference type="EMBL" id="KAL3875101.1"/>
    </source>
</evidence>
<proteinExistence type="predicted"/>
<feature type="region of interest" description="Disordered" evidence="2">
    <location>
        <begin position="1"/>
        <end position="105"/>
    </location>
</feature>
<keyword evidence="1" id="KW-0863">Zinc-finger</keyword>
<comment type="caution">
    <text evidence="4">The sequence shown here is derived from an EMBL/GenBank/DDBJ whole genome shotgun (WGS) entry which is preliminary data.</text>
</comment>
<evidence type="ECO:0000259" key="3">
    <source>
        <dbReference type="PROSITE" id="PS50158"/>
    </source>
</evidence>
<gene>
    <name evidence="4" type="ORF">ACJMK2_038035</name>
</gene>
<dbReference type="EMBL" id="JBJQND010000006">
    <property type="protein sequence ID" value="KAL3875101.1"/>
    <property type="molecule type" value="Genomic_DNA"/>
</dbReference>
<protein>
    <recommendedName>
        <fullName evidence="3">CCHC-type domain-containing protein</fullName>
    </recommendedName>
</protein>
<dbReference type="Gene3D" id="4.10.60.10">
    <property type="entry name" value="Zinc finger, CCHC-type"/>
    <property type="match status" value="1"/>
</dbReference>
<evidence type="ECO:0000313" key="5">
    <source>
        <dbReference type="Proteomes" id="UP001634394"/>
    </source>
</evidence>
<name>A0ABD3WNP2_SINWO</name>
<keyword evidence="1" id="KW-0862">Zinc</keyword>
<feature type="compositionally biased region" description="Basic and acidic residues" evidence="2">
    <location>
        <begin position="60"/>
        <end position="90"/>
    </location>
</feature>
<sequence>MARSAARNETGSSENEETDSSGDESEMKEQVYRVPVKTGNITNQNVAQSSGNRGNQNKEVNSEKPNEEKQNDNKDYQKLMEKIEKMDQNKKFTNQGKGTRNEQRDTCFTCGEQGHFARDYPLRIKKTEYKRISLKQKNPKKTTKKRSI</sequence>
<evidence type="ECO:0000256" key="2">
    <source>
        <dbReference type="SAM" id="MobiDB-lite"/>
    </source>
</evidence>
<dbReference type="PROSITE" id="PS50158">
    <property type="entry name" value="ZF_CCHC"/>
    <property type="match status" value="1"/>
</dbReference>
<accession>A0ABD3WNP2</accession>
<organism evidence="4 5">
    <name type="scientific">Sinanodonta woodiana</name>
    <name type="common">Chinese pond mussel</name>
    <name type="synonym">Anodonta woodiana</name>
    <dbReference type="NCBI Taxonomy" id="1069815"/>
    <lineage>
        <taxon>Eukaryota</taxon>
        <taxon>Metazoa</taxon>
        <taxon>Spiralia</taxon>
        <taxon>Lophotrochozoa</taxon>
        <taxon>Mollusca</taxon>
        <taxon>Bivalvia</taxon>
        <taxon>Autobranchia</taxon>
        <taxon>Heteroconchia</taxon>
        <taxon>Palaeoheterodonta</taxon>
        <taxon>Unionida</taxon>
        <taxon>Unionoidea</taxon>
        <taxon>Unionidae</taxon>
        <taxon>Unioninae</taxon>
        <taxon>Sinanodonta</taxon>
    </lineage>
</organism>
<dbReference type="InterPro" id="IPR036875">
    <property type="entry name" value="Znf_CCHC_sf"/>
</dbReference>
<dbReference type="SUPFAM" id="SSF57756">
    <property type="entry name" value="Retrovirus zinc finger-like domains"/>
    <property type="match status" value="1"/>
</dbReference>
<keyword evidence="5" id="KW-1185">Reference proteome</keyword>